<keyword evidence="1" id="KW-0812">Transmembrane</keyword>
<name>A0A935C783_9BACT</name>
<feature type="transmembrane region" description="Helical" evidence="1">
    <location>
        <begin position="124"/>
        <end position="145"/>
    </location>
</feature>
<reference evidence="2" key="1">
    <citation type="submission" date="2021-01" db="EMBL/GenBank/DDBJ databases">
        <title>Marivirga aurantiaca sp. nov., isolated from intertidal surface sediments.</title>
        <authorList>
            <person name="Zhang M."/>
        </authorList>
    </citation>
    <scope>NUCLEOTIDE SEQUENCE</scope>
    <source>
        <strain evidence="2">S37H4</strain>
    </source>
</reference>
<gene>
    <name evidence="2" type="ORF">JKA74_06900</name>
</gene>
<evidence type="ECO:0000256" key="1">
    <source>
        <dbReference type="SAM" id="Phobius"/>
    </source>
</evidence>
<dbReference type="AlphaFoldDB" id="A0A935C783"/>
<keyword evidence="3" id="KW-1185">Reference proteome</keyword>
<proteinExistence type="predicted"/>
<dbReference type="Proteomes" id="UP000611723">
    <property type="component" value="Unassembled WGS sequence"/>
</dbReference>
<keyword evidence="1" id="KW-1133">Transmembrane helix</keyword>
<comment type="caution">
    <text evidence="2">The sequence shown here is derived from an EMBL/GenBank/DDBJ whole genome shotgun (WGS) entry which is preliminary data.</text>
</comment>
<keyword evidence="1" id="KW-0472">Membrane</keyword>
<accession>A0A935C783</accession>
<feature type="transmembrane region" description="Helical" evidence="1">
    <location>
        <begin position="68"/>
        <end position="86"/>
    </location>
</feature>
<feature type="transmembrane region" description="Helical" evidence="1">
    <location>
        <begin position="98"/>
        <end position="118"/>
    </location>
</feature>
<evidence type="ECO:0000313" key="3">
    <source>
        <dbReference type="Proteomes" id="UP000611723"/>
    </source>
</evidence>
<dbReference type="RefSeq" id="WP_201430427.1">
    <property type="nucleotide sequence ID" value="NZ_JAEQBW010000002.1"/>
</dbReference>
<feature type="transmembrane region" description="Helical" evidence="1">
    <location>
        <begin position="44"/>
        <end position="62"/>
    </location>
</feature>
<protein>
    <submittedName>
        <fullName evidence="2">Uncharacterized protein</fullName>
    </submittedName>
</protein>
<dbReference type="EMBL" id="JAEQBW010000002">
    <property type="protein sequence ID" value="MBK6264759.1"/>
    <property type="molecule type" value="Genomic_DNA"/>
</dbReference>
<organism evidence="2 3">
    <name type="scientific">Marivirga aurantiaca</name>
    <dbReference type="NCBI Taxonomy" id="2802615"/>
    <lineage>
        <taxon>Bacteria</taxon>
        <taxon>Pseudomonadati</taxon>
        <taxon>Bacteroidota</taxon>
        <taxon>Cytophagia</taxon>
        <taxon>Cytophagales</taxon>
        <taxon>Marivirgaceae</taxon>
        <taxon>Marivirga</taxon>
    </lineage>
</organism>
<sequence>MEVYFFFIFKMDLSNAIYHSILCIAFIVALVVKSSDRAILLLRVYLVLTFLIEMTALYIRYLGEYNSWVYNIWVLISVPIFIKIIFSQLKNKTSLAENILFFTVIVFYLLNLFFFQGFHIVNTYSVQFGAIIIIILTLLHFKALLDSPEKPLIDNPHFYISIALLMFYAGTFTYYSFFNFLIRVDMVSAQEITIVLLLLNYLTYSLFAIAILLQRKKQLTHVRN</sequence>
<feature type="transmembrane region" description="Helical" evidence="1">
    <location>
        <begin position="192"/>
        <end position="213"/>
    </location>
</feature>
<evidence type="ECO:0000313" key="2">
    <source>
        <dbReference type="EMBL" id="MBK6264759.1"/>
    </source>
</evidence>
<feature type="transmembrane region" description="Helical" evidence="1">
    <location>
        <begin position="16"/>
        <end position="32"/>
    </location>
</feature>
<feature type="transmembrane region" description="Helical" evidence="1">
    <location>
        <begin position="157"/>
        <end position="177"/>
    </location>
</feature>